<feature type="compositionally biased region" description="Low complexity" evidence="1">
    <location>
        <begin position="148"/>
        <end position="185"/>
    </location>
</feature>
<feature type="region of interest" description="Disordered" evidence="1">
    <location>
        <begin position="41"/>
        <end position="104"/>
    </location>
</feature>
<organism evidence="2 3">
    <name type="scientific">Seminavis robusta</name>
    <dbReference type="NCBI Taxonomy" id="568900"/>
    <lineage>
        <taxon>Eukaryota</taxon>
        <taxon>Sar</taxon>
        <taxon>Stramenopiles</taxon>
        <taxon>Ochrophyta</taxon>
        <taxon>Bacillariophyta</taxon>
        <taxon>Bacillariophyceae</taxon>
        <taxon>Bacillariophycidae</taxon>
        <taxon>Naviculales</taxon>
        <taxon>Naviculaceae</taxon>
        <taxon>Seminavis</taxon>
    </lineage>
</organism>
<comment type="caution">
    <text evidence="2">The sequence shown here is derived from an EMBL/GenBank/DDBJ whole genome shotgun (WGS) entry which is preliminary data.</text>
</comment>
<evidence type="ECO:0000313" key="2">
    <source>
        <dbReference type="EMBL" id="CAB9498061.1"/>
    </source>
</evidence>
<sequence>MSTFPTIEATELDLSLNLNDGGRSFRLSFQAVGKFKLSLMETTNETTTESLPETTNKSQSKKDDWEDDSKVSSDSDSDSDSDSNRLSSVAESDSETDSDSDPCIFSNKKKLAIKKAAIKKDAKPAARTTKVKKEVVEIDDSPPKKVKAPPIKRAPVKAAAKAPVKSAVKAPVKPAAKATRTTTRNRNLRRGQYATSLVDDGDGLPEVPASQEFW</sequence>
<gene>
    <name evidence="2" type="ORF">SEMRO_31_G020040.1</name>
</gene>
<evidence type="ECO:0000256" key="1">
    <source>
        <dbReference type="SAM" id="MobiDB-lite"/>
    </source>
</evidence>
<feature type="compositionally biased region" description="Basic and acidic residues" evidence="1">
    <location>
        <begin position="60"/>
        <end position="73"/>
    </location>
</feature>
<reference evidence="2" key="1">
    <citation type="submission" date="2020-06" db="EMBL/GenBank/DDBJ databases">
        <authorList>
            <consortium name="Plant Systems Biology data submission"/>
        </authorList>
    </citation>
    <scope>NUCLEOTIDE SEQUENCE</scope>
    <source>
        <strain evidence="2">D6</strain>
    </source>
</reference>
<accession>A0A9N8DC74</accession>
<evidence type="ECO:0000313" key="3">
    <source>
        <dbReference type="Proteomes" id="UP001153069"/>
    </source>
</evidence>
<dbReference type="EMBL" id="CAICTM010000031">
    <property type="protein sequence ID" value="CAB9498061.1"/>
    <property type="molecule type" value="Genomic_DNA"/>
</dbReference>
<dbReference type="AlphaFoldDB" id="A0A9N8DC74"/>
<dbReference type="Proteomes" id="UP001153069">
    <property type="component" value="Unassembled WGS sequence"/>
</dbReference>
<feature type="compositionally biased region" description="Polar residues" evidence="1">
    <location>
        <begin position="41"/>
        <end position="56"/>
    </location>
</feature>
<protein>
    <submittedName>
        <fullName evidence="2">Uncharacterized protein</fullName>
    </submittedName>
</protein>
<proteinExistence type="predicted"/>
<keyword evidence="3" id="KW-1185">Reference proteome</keyword>
<name>A0A9N8DC74_9STRA</name>
<feature type="region of interest" description="Disordered" evidence="1">
    <location>
        <begin position="116"/>
        <end position="214"/>
    </location>
</feature>